<feature type="binding site" evidence="11">
    <location>
        <position position="163"/>
    </location>
    <ligand>
        <name>substrate</name>
    </ligand>
</feature>
<comment type="caution">
    <text evidence="14">The sequence shown here is derived from an EMBL/GenBank/DDBJ whole genome shotgun (WGS) entry which is preliminary data.</text>
</comment>
<dbReference type="PANTHER" id="PTHR11113:SF14">
    <property type="entry name" value="N-ACETYLGLUCOSAMINE-6-PHOSPHATE DEACETYLASE"/>
    <property type="match status" value="1"/>
</dbReference>
<evidence type="ECO:0000256" key="2">
    <source>
        <dbReference type="ARBA" id="ARBA00011899"/>
    </source>
</evidence>
<keyword evidence="5 9" id="KW-0378">Hydrolase</keyword>
<name>A0ABC9PB17_STRSA</name>
<feature type="binding site" evidence="11">
    <location>
        <position position="274"/>
    </location>
    <ligand>
        <name>substrate</name>
    </ligand>
</feature>
<evidence type="ECO:0000256" key="4">
    <source>
        <dbReference type="ARBA" id="ARBA00022723"/>
    </source>
</evidence>
<dbReference type="NCBIfam" id="TIGR00221">
    <property type="entry name" value="nagA"/>
    <property type="match status" value="1"/>
</dbReference>
<dbReference type="GO" id="GO:0008448">
    <property type="term" value="F:N-acetylglucosamine-6-phosphate deacetylase activity"/>
    <property type="evidence" value="ECO:0007669"/>
    <property type="project" value="UniProtKB-EC"/>
</dbReference>
<dbReference type="PANTHER" id="PTHR11113">
    <property type="entry name" value="N-ACETYLGLUCOSAMINE-6-PHOSPHATE DEACETYLASE"/>
    <property type="match status" value="1"/>
</dbReference>
<dbReference type="InterPro" id="IPR032466">
    <property type="entry name" value="Metal_Hydrolase"/>
</dbReference>
<dbReference type="SUPFAM" id="SSF51338">
    <property type="entry name" value="Composite domain of metallo-dependent hydrolases"/>
    <property type="match status" value="1"/>
</dbReference>
<feature type="binding site" evidence="12">
    <location>
        <position position="239"/>
    </location>
    <ligand>
        <name>Zn(2+)</name>
        <dbReference type="ChEBI" id="CHEBI:29105"/>
    </ligand>
</feature>
<dbReference type="InterPro" id="IPR011059">
    <property type="entry name" value="Metal-dep_hydrolase_composite"/>
</dbReference>
<dbReference type="EMBL" id="AEWZ01000004">
    <property type="protein sequence ID" value="EGC23945.1"/>
    <property type="molecule type" value="Genomic_DNA"/>
</dbReference>
<evidence type="ECO:0000256" key="10">
    <source>
        <dbReference type="PIRSR" id="PIRSR038994-1"/>
    </source>
</evidence>
<evidence type="ECO:0000259" key="13">
    <source>
        <dbReference type="Pfam" id="PF01979"/>
    </source>
</evidence>
<feature type="binding site" evidence="12">
    <location>
        <position position="218"/>
    </location>
    <ligand>
        <name>Zn(2+)</name>
        <dbReference type="ChEBI" id="CHEBI:29105"/>
    </ligand>
</feature>
<dbReference type="FunFam" id="3.20.20.140:FF:000004">
    <property type="entry name" value="N-acetylglucosamine-6-phosphate deacetylase"/>
    <property type="match status" value="1"/>
</dbReference>
<sequence>MLALSQNSALNGREYRSQDKGGSLMPTYIKADQFFYPQGIRQGGYLELIDGKFGKLVQSVPQDAEVIDYSGYSIAPGLVDTHIHGFGGVDVMDNNIEGTLHTMSEGLLTTGVTSFLPTTLTSSYERLLAVTENIGARYQEASGAKIRGLYFEGPYFTEKYKGAQNPAYMKDPSMNEFRAWQKAANGLLNKIALAPERDGVEEFVRTLTDEGVTVALGHSNATYDEAKTAVEAGASVWVHAYNGMRGLTHRELGMVGAMYELPHTYAELICDGHHVDPKACDILLKQKGHENIALITDCMTAGGLEDGDYMLGEFPVVVAEGTARLKSTGNLAGSILKLKDGLKNVVKWGIANPHQAVMMASLIPAKSVHIDDVCGQIKEGYDADFIVLDKDLELVATYLDGQERFHV</sequence>
<dbReference type="GO" id="GO:0046872">
    <property type="term" value="F:metal ion binding"/>
    <property type="evidence" value="ECO:0007669"/>
    <property type="project" value="UniProtKB-KW"/>
</dbReference>
<keyword evidence="4 12" id="KW-0479">Metal-binding</keyword>
<evidence type="ECO:0000256" key="9">
    <source>
        <dbReference type="PIRNR" id="PIRNR038994"/>
    </source>
</evidence>
<dbReference type="Pfam" id="PF01979">
    <property type="entry name" value="Amidohydro_1"/>
    <property type="match status" value="1"/>
</dbReference>
<dbReference type="InterPro" id="IPR006680">
    <property type="entry name" value="Amidohydro-rel"/>
</dbReference>
<keyword evidence="6 9" id="KW-0119">Carbohydrate metabolism</keyword>
<feature type="domain" description="Amidohydrolase-related" evidence="13">
    <location>
        <begin position="74"/>
        <end position="398"/>
    </location>
</feature>
<dbReference type="Gene3D" id="3.20.20.140">
    <property type="entry name" value="Metal-dependent hydrolases"/>
    <property type="match status" value="1"/>
</dbReference>
<comment type="cofactor">
    <cofactor evidence="12">
        <name>a divalent metal cation</name>
        <dbReference type="ChEBI" id="CHEBI:60240"/>
    </cofactor>
    <text evidence="12">Binds 1 divalent metal cation per subunit.</text>
</comment>
<comment type="catalytic activity">
    <reaction evidence="7">
        <text>N-acetyl-D-glucosamine 6-phosphate + H2O = D-glucosamine 6-phosphate + acetate</text>
        <dbReference type="Rhea" id="RHEA:22936"/>
        <dbReference type="ChEBI" id="CHEBI:15377"/>
        <dbReference type="ChEBI" id="CHEBI:30089"/>
        <dbReference type="ChEBI" id="CHEBI:57513"/>
        <dbReference type="ChEBI" id="CHEBI:58725"/>
        <dbReference type="EC" id="3.5.1.25"/>
    </reaction>
</comment>
<dbReference type="Proteomes" id="UP000003857">
    <property type="component" value="Unassembled WGS sequence"/>
</dbReference>
<comment type="similarity">
    <text evidence="1 9">Belongs to the metallo-dependent hydrolases superfamily. NagA family.</text>
</comment>
<evidence type="ECO:0000256" key="1">
    <source>
        <dbReference type="ARBA" id="ARBA00010716"/>
    </source>
</evidence>
<organism evidence="14 15">
    <name type="scientific">Streptococcus sanguinis SK405</name>
    <dbReference type="NCBI Taxonomy" id="888817"/>
    <lineage>
        <taxon>Bacteria</taxon>
        <taxon>Bacillati</taxon>
        <taxon>Bacillota</taxon>
        <taxon>Bacilli</taxon>
        <taxon>Lactobacillales</taxon>
        <taxon>Streptococcaceae</taxon>
        <taxon>Streptococcus</taxon>
    </lineage>
</organism>
<feature type="binding site" evidence="11">
    <location>
        <position position="250"/>
    </location>
    <ligand>
        <name>substrate</name>
    </ligand>
</feature>
<evidence type="ECO:0000256" key="3">
    <source>
        <dbReference type="ARBA" id="ARBA00018029"/>
    </source>
</evidence>
<proteinExistence type="inferred from homology"/>
<evidence type="ECO:0000313" key="15">
    <source>
        <dbReference type="Proteomes" id="UP000003857"/>
    </source>
</evidence>
<comment type="pathway">
    <text evidence="8">Amino-sugar metabolism; N-acetylneuraminate degradation; D-fructose 6-phosphate from N-acetylneuraminate: step 4/5.</text>
</comment>
<dbReference type="EC" id="3.5.1.25" evidence="2"/>
<evidence type="ECO:0000256" key="12">
    <source>
        <dbReference type="PIRSR" id="PIRSR038994-3"/>
    </source>
</evidence>
<dbReference type="CDD" id="cd00854">
    <property type="entry name" value="NagA"/>
    <property type="match status" value="1"/>
</dbReference>
<evidence type="ECO:0000256" key="7">
    <source>
        <dbReference type="ARBA" id="ARBA00047647"/>
    </source>
</evidence>
<dbReference type="AlphaFoldDB" id="A0ABC9PB17"/>
<feature type="binding site" evidence="11">
    <location>
        <begin position="242"/>
        <end position="243"/>
    </location>
    <ligand>
        <name>substrate</name>
    </ligand>
</feature>
<gene>
    <name evidence="14" type="primary">nagA</name>
    <name evidence="14" type="ORF">HMPREF9390_1776</name>
</gene>
<dbReference type="PIRSF" id="PIRSF038994">
    <property type="entry name" value="NagA"/>
    <property type="match status" value="1"/>
</dbReference>
<evidence type="ECO:0000256" key="11">
    <source>
        <dbReference type="PIRSR" id="PIRSR038994-2"/>
    </source>
</evidence>
<evidence type="ECO:0000256" key="6">
    <source>
        <dbReference type="ARBA" id="ARBA00023277"/>
    </source>
</evidence>
<dbReference type="Gene3D" id="2.30.40.10">
    <property type="entry name" value="Urease, subunit C, domain 1"/>
    <property type="match status" value="1"/>
</dbReference>
<evidence type="ECO:0000313" key="14">
    <source>
        <dbReference type="EMBL" id="EGC23945.1"/>
    </source>
</evidence>
<protein>
    <recommendedName>
        <fullName evidence="3">N-acetylglucosamine-6-phosphate deacetylase</fullName>
        <ecNumber evidence="2">3.5.1.25</ecNumber>
    </recommendedName>
</protein>
<feature type="binding site" evidence="11">
    <location>
        <begin position="331"/>
        <end position="333"/>
    </location>
    <ligand>
        <name>substrate</name>
    </ligand>
</feature>
<feature type="active site" description="Proton donor/acceptor" evidence="10">
    <location>
        <position position="297"/>
    </location>
</feature>
<dbReference type="GO" id="GO:0006044">
    <property type="term" value="P:N-acetylglucosamine metabolic process"/>
    <property type="evidence" value="ECO:0007669"/>
    <property type="project" value="UniProtKB-ARBA"/>
</dbReference>
<evidence type="ECO:0000256" key="8">
    <source>
        <dbReference type="ARBA" id="ARBA00060590"/>
    </source>
</evidence>
<feature type="binding site" evidence="12">
    <location>
        <position position="152"/>
    </location>
    <ligand>
        <name>Zn(2+)</name>
        <dbReference type="ChEBI" id="CHEBI:29105"/>
    </ligand>
</feature>
<evidence type="ECO:0000256" key="5">
    <source>
        <dbReference type="ARBA" id="ARBA00022801"/>
    </source>
</evidence>
<accession>A0ABC9PB17</accession>
<dbReference type="InterPro" id="IPR003764">
    <property type="entry name" value="GlcNAc_6-P_deAcase"/>
</dbReference>
<reference evidence="14 15" key="1">
    <citation type="submission" date="2011-01" db="EMBL/GenBank/DDBJ databases">
        <authorList>
            <person name="Muzny D."/>
            <person name="Qin X."/>
            <person name="Buhay C."/>
            <person name="Dugan-Rocha S."/>
            <person name="Ding Y."/>
            <person name="Chen G."/>
            <person name="Hawes A."/>
            <person name="Holder M."/>
            <person name="Jhangiani S."/>
            <person name="Johnson A."/>
            <person name="Khan Z."/>
            <person name="Li Z."/>
            <person name="Liu W."/>
            <person name="Liu X."/>
            <person name="Perez L."/>
            <person name="Shen H."/>
            <person name="Wang Q."/>
            <person name="Watt J."/>
            <person name="Xi L."/>
            <person name="Xin Y."/>
            <person name="Zhou J."/>
            <person name="Deng J."/>
            <person name="Jiang H."/>
            <person name="Liu Y."/>
            <person name="Qu J."/>
            <person name="Song X.-Z."/>
            <person name="Zhang L."/>
            <person name="Villasana D."/>
            <person name="Johnson A."/>
            <person name="Liu J."/>
            <person name="Liyanage D."/>
            <person name="Lorensuhewa L."/>
            <person name="Robinson T."/>
            <person name="Song A."/>
            <person name="Song B.-B."/>
            <person name="Dinh H."/>
            <person name="Thornton R."/>
            <person name="Coyle M."/>
            <person name="Francisco L."/>
            <person name="Jackson L."/>
            <person name="Javaid M."/>
            <person name="Korchina V."/>
            <person name="Kovar C."/>
            <person name="Mata R."/>
            <person name="Mathew T."/>
            <person name="Ngo R."/>
            <person name="Nguyen L."/>
            <person name="Nguyen N."/>
            <person name="Okwuonu G."/>
            <person name="Ongeri F."/>
            <person name="Pham C."/>
            <person name="Simmons D."/>
            <person name="Wilczek-Boney K."/>
            <person name="Hale W."/>
            <person name="Jakkamsetti A."/>
            <person name="Pham P."/>
            <person name="Ruth R."/>
            <person name="San Lucas F."/>
            <person name="Warren J."/>
            <person name="Zhang J."/>
            <person name="Zhao Z."/>
            <person name="Zhou C."/>
            <person name="Zhu D."/>
            <person name="Lee S."/>
            <person name="Bess C."/>
            <person name="Blankenburg K."/>
            <person name="Forbes L."/>
            <person name="Fu Q."/>
            <person name="Gubbala S."/>
            <person name="Hirani K."/>
            <person name="Jayaseelan J.C."/>
            <person name="Lara F."/>
            <person name="Munidasa M."/>
            <person name="Palculict T."/>
            <person name="Patil S."/>
            <person name="Pu L.-L."/>
            <person name="Saada N."/>
            <person name="Tang L."/>
            <person name="Weissenberger G."/>
            <person name="Zhu Y."/>
            <person name="Hemphill L."/>
            <person name="Shang Y."/>
            <person name="Youmans B."/>
            <person name="Ayvaz T."/>
            <person name="Ross M."/>
            <person name="Santibanez J."/>
            <person name="Aqrawi P."/>
            <person name="Gross S."/>
            <person name="Joshi V."/>
            <person name="Fowler G."/>
            <person name="Nazareth L."/>
            <person name="Reid J."/>
            <person name="Worley K."/>
            <person name="Petrosino J."/>
            <person name="Highlander S."/>
            <person name="Gibbs R."/>
        </authorList>
    </citation>
    <scope>NUCLEOTIDE SEQUENCE [LARGE SCALE GENOMIC DNA]</scope>
    <source>
        <strain evidence="14 15">SK405</strain>
    </source>
</reference>
<dbReference type="SUPFAM" id="SSF51556">
    <property type="entry name" value="Metallo-dependent hydrolases"/>
    <property type="match status" value="1"/>
</dbReference>